<dbReference type="InterPro" id="IPR011009">
    <property type="entry name" value="Kinase-like_dom_sf"/>
</dbReference>
<dbReference type="InterPro" id="IPR018936">
    <property type="entry name" value="PI3/4_kinase_CS"/>
</dbReference>
<feature type="domain" description="PI3K/PI4K catalytic" evidence="5">
    <location>
        <begin position="1767"/>
        <end position="1937"/>
    </location>
</feature>
<dbReference type="GO" id="GO:0005886">
    <property type="term" value="C:plasma membrane"/>
    <property type="evidence" value="ECO:0007669"/>
    <property type="project" value="TreeGrafter"/>
</dbReference>
<dbReference type="InterPro" id="IPR036940">
    <property type="entry name" value="PI3/4_kinase_cat_sf"/>
</dbReference>
<dbReference type="EC" id="2.7.1.67" evidence="2"/>
<dbReference type="GO" id="GO:0004430">
    <property type="term" value="F:1-phosphatidylinositol 4-kinase activity"/>
    <property type="evidence" value="ECO:0007669"/>
    <property type="project" value="UniProtKB-EC"/>
</dbReference>
<dbReference type="Gene3D" id="3.30.1010.10">
    <property type="entry name" value="Phosphatidylinositol 3-kinase Catalytic Subunit, Chain A, domain 4"/>
    <property type="match status" value="1"/>
</dbReference>
<dbReference type="PROSITE" id="PS00915">
    <property type="entry name" value="PI3_4_KINASE_1"/>
    <property type="match status" value="1"/>
</dbReference>
<dbReference type="FunFam" id="3.30.1010.10:FF:000009">
    <property type="entry name" value="Phosphatidylinositol 4-kinase, catalytic, alpha"/>
    <property type="match status" value="1"/>
</dbReference>
<dbReference type="Pfam" id="PF00613">
    <property type="entry name" value="PI3Ka"/>
    <property type="match status" value="1"/>
</dbReference>
<dbReference type="PROSITE" id="PS51545">
    <property type="entry name" value="PIK_HELICAL"/>
    <property type="match status" value="1"/>
</dbReference>
<dbReference type="InterPro" id="IPR045495">
    <property type="entry name" value="PI4K_N"/>
</dbReference>
<dbReference type="GO" id="GO:0046854">
    <property type="term" value="P:phosphatidylinositol phosphate biosynthetic process"/>
    <property type="evidence" value="ECO:0007669"/>
    <property type="project" value="InterPro"/>
</dbReference>
<dbReference type="GO" id="GO:0005737">
    <property type="term" value="C:cytoplasm"/>
    <property type="evidence" value="ECO:0007669"/>
    <property type="project" value="TreeGrafter"/>
</dbReference>
<evidence type="ECO:0000256" key="2">
    <source>
        <dbReference type="ARBA" id="ARBA00012169"/>
    </source>
</evidence>
<dbReference type="SUPFAM" id="SSF48371">
    <property type="entry name" value="ARM repeat"/>
    <property type="match status" value="1"/>
</dbReference>
<evidence type="ECO:0000256" key="1">
    <source>
        <dbReference type="ARBA" id="ARBA00006209"/>
    </source>
</evidence>
<dbReference type="PANTHER" id="PTHR10048:SF15">
    <property type="entry name" value="PHOSPHATIDYLINOSITOL 4-KINASE ALPHA"/>
    <property type="match status" value="1"/>
</dbReference>
<sequence length="1937" mass="218498">MSGDEKLFFRKTVQHLARSLAALKETPWEKVNTLFALCPQETPQGVFRLDQRGQDAAIALGIYFLESRLQHRDKILPYLLRLLRGLAKAVWLDEVRSPTQERIPVAERFSFCLNTLLSDIATKCEPVREEIVSAQVDFLGVLANLCRSYKDQSTPRGSTAKSTLCKATVPILIGLARSMGRFCSSEPALLCRLFPRVEPPFPAPITATDTQLYNKKRSFSNFRSIIPRSLSGNLPSIDVVSVGSSADSTDNSSSFPMRLDKPPALLSYQSVPYDPTTYFFNKYGSSFNQFPYMRFAESPEKRAYLQFSIVHLQSILALAKKLLTKDMLNFLDEQALDVYNSGAVKIFPYKTFSETMNLVMVTLLRELLQHQKDLPSPFTRDVQEFVKGLFLSGQTELQSRNHDASEREDRESNFAVVNKFKVNVMANSACVDLLVWAIGDETGADSLCGRLTEKINSNHGHKLVLAHMPLLMVCLEGLGKLAQKFPNIASTSIYCLRDFLVTPSPILFKLHRQQTDKETHSLKITVQGKETRSTDSLHISTSQTAFEKLRDAAIENLCIALEAAYTVDPYCVRALVASVSNRLFTAEKSDSETSLISTNIVIMLGHVAVALKDTPKTTDTILQFFQQRFCRIPSNLDILIVDQLGCMIISKCEPQVYEEIMRMFTMITVEASNAAYSSTATDDRKNQYRHVSGAVVNALANIAANLQGEADLNDLLVRLLELFVQLGLEGKRASEKAQAALKASSSAGNLGVLIPVIAVLMRRLPPIRTPKPRLHKLFRDFWLYCVVMGFTAADSGLWPTEWYDGVRGIAVKSPYLVSQTSSRSEMRELQYTSAVRNDSVSLTELQELKTQILNLLEHPAEVTAFVSKLSFAQCTYLLSVYWLELLSVTANHQQLGRVQNSSEPSLQPILEYLSDTALQKDKAGMWNCIFSVGDRVFAQFIEVMSNKPKDSNREKELENHAQFLLVNFNHVHKQIRRVADKYLSGLVDRFPHLLWNCRVLWCMLDILQVLSYSLELDPNEETPVLRIPSSPGYILMLMDTLEARECMHTRAQTKLLRQPSADGSVEGGERYDLESIVKDFAARCQEIIQEAMKWAPHATRSHLQDYLNQIPSSGLWHHSGLALAMESVLQYTGLNIQSSPLSVISAQHQKMERSRQGLLVRVVDIVMANGDDSDIYSDNNDLPLLPLAAKDASPSESSMLNKRPRCVKSDSSRFVSSLSLRSRYAGEIGGLLVDVTGDDGRLKLIQHLIHSVWQACKQRSNAAHRGALWRATAMLISTPGIQRNLLHVVAWSQVELFTEVAMTTAVECWQWLVTARPDLELRFLQEMFGAWQCSIDKKLGLFSEEEEEVSPLAAYEGCKLEPQPPFVAPHNIWIQFLSELVETAKYCSQEKVEMLAMLLHRSLPMTVGTRDNHQNRHITAVGTRFRLLACGLSLLQGDILPRSLSKNVLRERIYCNCLDYFCCAPRCPTLRGAELREDILVLVRFWQTMHSDKKYLKASIAVEIEFLVIWHNPMVRIELQVPGEDNIAAWRVKTVTERVWRDHARLAWEISPALALVYMLTWAAVSPIQALAYFSRQFPPHPITAQYAVRVLSSYPADAVLFYIPQLVQAVRHDTMGYVIEFIKYIARKSQVVGHQLIWNMKTNMYTDEEMHNKDTVLYDTLEAITKSIVLSLSGPAKQFYEREFDFFGKITNISGEIRPYPKGAERKRACLEALSKIQVQHGCYLPSNPEAMVIDIDYKSGTPMQSAAKAPYLARFRVRRCGINELENMAMAVSNHNSPHNSTASGLGVELWQAAIFKVGDDVRQDMLALQVIGIFKNVFQQVGLDLYLFPYRVVATAPGCGVIECVPNAKSRDQLGRQTDIDMYQYFIKKYGDETTKEFQSARRNFVKSMAAYSVIGFLLQIKDRHNGNIMLDVDGHIIHIGEGNIIEINNQHFQ</sequence>
<dbReference type="InterPro" id="IPR015433">
    <property type="entry name" value="PI3/4_kinase"/>
</dbReference>
<dbReference type="Gene3D" id="1.10.1070.11">
    <property type="entry name" value="Phosphatidylinositol 3-/4-kinase, catalytic domain"/>
    <property type="match status" value="1"/>
</dbReference>
<dbReference type="InterPro" id="IPR016024">
    <property type="entry name" value="ARM-type_fold"/>
</dbReference>
<evidence type="ECO:0000256" key="4">
    <source>
        <dbReference type="ARBA" id="ARBA00022777"/>
    </source>
</evidence>
<evidence type="ECO:0000313" key="7">
    <source>
        <dbReference type="EMBL" id="CAD7405819.1"/>
    </source>
</evidence>
<gene>
    <name evidence="7" type="ORF">TPSB3V08_LOCUS5156</name>
</gene>
<comment type="similarity">
    <text evidence="1">Belongs to the PI3/PI4-kinase family. Type III PI4K subfamily.</text>
</comment>
<dbReference type="SUPFAM" id="SSF56112">
    <property type="entry name" value="Protein kinase-like (PK-like)"/>
    <property type="match status" value="1"/>
</dbReference>
<dbReference type="PROSITE" id="PS00916">
    <property type="entry name" value="PI3_4_KINASE_2"/>
    <property type="match status" value="1"/>
</dbReference>
<evidence type="ECO:0000259" key="6">
    <source>
        <dbReference type="PROSITE" id="PS51545"/>
    </source>
</evidence>
<organism evidence="7">
    <name type="scientific">Timema poppense</name>
    <name type="common">Walking stick</name>
    <dbReference type="NCBI Taxonomy" id="170557"/>
    <lineage>
        <taxon>Eukaryota</taxon>
        <taxon>Metazoa</taxon>
        <taxon>Ecdysozoa</taxon>
        <taxon>Arthropoda</taxon>
        <taxon>Hexapoda</taxon>
        <taxon>Insecta</taxon>
        <taxon>Pterygota</taxon>
        <taxon>Neoptera</taxon>
        <taxon>Polyneoptera</taxon>
        <taxon>Phasmatodea</taxon>
        <taxon>Timematodea</taxon>
        <taxon>Timematoidea</taxon>
        <taxon>Timematidae</taxon>
        <taxon>Timema</taxon>
    </lineage>
</organism>
<dbReference type="EMBL" id="OD002660">
    <property type="protein sequence ID" value="CAD7405819.1"/>
    <property type="molecule type" value="Genomic_DNA"/>
</dbReference>
<dbReference type="Gene3D" id="1.25.40.70">
    <property type="entry name" value="Phosphatidylinositol 3-kinase, accessory domain (PIK)"/>
    <property type="match status" value="1"/>
</dbReference>
<dbReference type="Pfam" id="PF00454">
    <property type="entry name" value="PI3_PI4_kinase"/>
    <property type="match status" value="1"/>
</dbReference>
<dbReference type="PANTHER" id="PTHR10048">
    <property type="entry name" value="PHOSPHATIDYLINOSITOL KINASE"/>
    <property type="match status" value="1"/>
</dbReference>
<reference evidence="7" key="1">
    <citation type="submission" date="2020-11" db="EMBL/GenBank/DDBJ databases">
        <authorList>
            <person name="Tran Van P."/>
        </authorList>
    </citation>
    <scope>NUCLEOTIDE SEQUENCE</scope>
</reference>
<evidence type="ECO:0000259" key="5">
    <source>
        <dbReference type="PROSITE" id="PS50290"/>
    </source>
</evidence>
<dbReference type="SMART" id="SM00145">
    <property type="entry name" value="PI3Ka"/>
    <property type="match status" value="1"/>
</dbReference>
<keyword evidence="3" id="KW-0808">Transferase</keyword>
<dbReference type="SMART" id="SM00146">
    <property type="entry name" value="PI3Kc"/>
    <property type="match status" value="1"/>
</dbReference>
<dbReference type="InterPro" id="IPR000403">
    <property type="entry name" value="PI3/4_kinase_cat_dom"/>
</dbReference>
<dbReference type="InterPro" id="IPR001263">
    <property type="entry name" value="PI3K_accessory_dom"/>
</dbReference>
<feature type="domain" description="PIK helical" evidence="6">
    <location>
        <begin position="1482"/>
        <end position="1665"/>
    </location>
</feature>
<keyword evidence="4" id="KW-0418">Kinase</keyword>
<accession>A0A7R9H1W7</accession>
<dbReference type="PROSITE" id="PS50290">
    <property type="entry name" value="PI3_4_KINASE_3"/>
    <property type="match status" value="1"/>
</dbReference>
<proteinExistence type="inferred from homology"/>
<dbReference type="InterPro" id="IPR042236">
    <property type="entry name" value="PI3K_accessory_sf"/>
</dbReference>
<name>A0A7R9H1W7_TIMPO</name>
<dbReference type="Pfam" id="PF19274">
    <property type="entry name" value="PI4K_N"/>
    <property type="match status" value="2"/>
</dbReference>
<dbReference type="GO" id="GO:0048015">
    <property type="term" value="P:phosphatidylinositol-mediated signaling"/>
    <property type="evidence" value="ECO:0007669"/>
    <property type="project" value="TreeGrafter"/>
</dbReference>
<evidence type="ECO:0000256" key="3">
    <source>
        <dbReference type="ARBA" id="ARBA00022679"/>
    </source>
</evidence>
<protein>
    <recommendedName>
        <fullName evidence="2">1-phosphatidylinositol 4-kinase</fullName>
        <ecNumber evidence="2">2.7.1.67</ecNumber>
    </recommendedName>
</protein>